<dbReference type="EMBL" id="GGFK01014573">
    <property type="protein sequence ID" value="MBW47894.1"/>
    <property type="molecule type" value="Transcribed_RNA"/>
</dbReference>
<name>A0A2M4B4B4_9DIPT</name>
<organism evidence="3">
    <name type="scientific">Anopheles triannulatus</name>
    <dbReference type="NCBI Taxonomy" id="58253"/>
    <lineage>
        <taxon>Eukaryota</taxon>
        <taxon>Metazoa</taxon>
        <taxon>Ecdysozoa</taxon>
        <taxon>Arthropoda</taxon>
        <taxon>Hexapoda</taxon>
        <taxon>Insecta</taxon>
        <taxon>Pterygota</taxon>
        <taxon>Neoptera</taxon>
        <taxon>Endopterygota</taxon>
        <taxon>Diptera</taxon>
        <taxon>Nematocera</taxon>
        <taxon>Culicoidea</taxon>
        <taxon>Culicidae</taxon>
        <taxon>Anophelinae</taxon>
        <taxon>Anopheles</taxon>
    </lineage>
</organism>
<evidence type="ECO:0000256" key="1">
    <source>
        <dbReference type="SAM" id="MobiDB-lite"/>
    </source>
</evidence>
<dbReference type="AlphaFoldDB" id="A0A2M4B4B4"/>
<evidence type="ECO:0000256" key="2">
    <source>
        <dbReference type="SAM" id="SignalP"/>
    </source>
</evidence>
<keyword evidence="2" id="KW-0732">Signal</keyword>
<protein>
    <submittedName>
        <fullName evidence="3">Putative secreted protein</fullName>
    </submittedName>
</protein>
<reference evidence="3" key="1">
    <citation type="submission" date="2018-01" db="EMBL/GenBank/DDBJ databases">
        <title>An insight into the sialome of Amazonian anophelines.</title>
        <authorList>
            <person name="Ribeiro J.M."/>
            <person name="Scarpassa V."/>
            <person name="Calvo E."/>
        </authorList>
    </citation>
    <scope>NUCLEOTIDE SEQUENCE</scope>
    <source>
        <tissue evidence="3">Salivary glands</tissue>
    </source>
</reference>
<accession>A0A2M4B4B4</accession>
<feature type="compositionally biased region" description="Low complexity" evidence="1">
    <location>
        <begin position="78"/>
        <end position="90"/>
    </location>
</feature>
<sequence length="102" mass="10289">MLLLLLLWHSACWPPCAASAWKADVSVASVEGISLEATPWTLAIDSTDSDNVPTGGCVLSSSLISGVSVCMFASCTSGGSCCTNSPSSPSDDTRGSSGRSAT</sequence>
<evidence type="ECO:0000313" key="3">
    <source>
        <dbReference type="EMBL" id="MBW47894.1"/>
    </source>
</evidence>
<proteinExistence type="predicted"/>
<feature type="region of interest" description="Disordered" evidence="1">
    <location>
        <begin position="78"/>
        <end position="102"/>
    </location>
</feature>
<feature type="chain" id="PRO_5014915063" evidence="2">
    <location>
        <begin position="19"/>
        <end position="102"/>
    </location>
</feature>
<feature type="signal peptide" evidence="2">
    <location>
        <begin position="1"/>
        <end position="18"/>
    </location>
</feature>